<dbReference type="InterPro" id="IPR000182">
    <property type="entry name" value="GNAT_dom"/>
</dbReference>
<comment type="caution">
    <text evidence="2">The sequence shown here is derived from an EMBL/GenBank/DDBJ whole genome shotgun (WGS) entry which is preliminary data.</text>
</comment>
<dbReference type="SUPFAM" id="SSF55729">
    <property type="entry name" value="Acyl-CoA N-acyltransferases (Nat)"/>
    <property type="match status" value="1"/>
</dbReference>
<protein>
    <submittedName>
        <fullName evidence="2">GNAT family N-acetyltransferase</fullName>
        <ecNumber evidence="2">2.3.1.-</ecNumber>
    </submittedName>
</protein>
<dbReference type="Proteomes" id="UP001597063">
    <property type="component" value="Unassembled WGS sequence"/>
</dbReference>
<dbReference type="GO" id="GO:0016746">
    <property type="term" value="F:acyltransferase activity"/>
    <property type="evidence" value="ECO:0007669"/>
    <property type="project" value="UniProtKB-KW"/>
</dbReference>
<evidence type="ECO:0000313" key="2">
    <source>
        <dbReference type="EMBL" id="MFD0685875.1"/>
    </source>
</evidence>
<dbReference type="EMBL" id="JBHTGP010000006">
    <property type="protein sequence ID" value="MFD0685875.1"/>
    <property type="molecule type" value="Genomic_DNA"/>
</dbReference>
<dbReference type="Pfam" id="PF00583">
    <property type="entry name" value="Acetyltransf_1"/>
    <property type="match status" value="1"/>
</dbReference>
<dbReference type="EC" id="2.3.1.-" evidence="2"/>
<dbReference type="InterPro" id="IPR016181">
    <property type="entry name" value="Acyl_CoA_acyltransferase"/>
</dbReference>
<proteinExistence type="predicted"/>
<feature type="domain" description="N-acetyltransferase" evidence="1">
    <location>
        <begin position="39"/>
        <end position="139"/>
    </location>
</feature>
<reference evidence="3" key="1">
    <citation type="journal article" date="2019" name="Int. J. Syst. Evol. Microbiol.">
        <title>The Global Catalogue of Microorganisms (GCM) 10K type strain sequencing project: providing services to taxonomists for standard genome sequencing and annotation.</title>
        <authorList>
            <consortium name="The Broad Institute Genomics Platform"/>
            <consortium name="The Broad Institute Genome Sequencing Center for Infectious Disease"/>
            <person name="Wu L."/>
            <person name="Ma J."/>
        </authorList>
    </citation>
    <scope>NUCLEOTIDE SEQUENCE [LARGE SCALE GENOMIC DNA]</scope>
    <source>
        <strain evidence="3">JCM 9371</strain>
    </source>
</reference>
<dbReference type="RefSeq" id="WP_131755290.1">
    <property type="nucleotide sequence ID" value="NZ_CAACUY010000004.1"/>
</dbReference>
<keyword evidence="3" id="KW-1185">Reference proteome</keyword>
<organism evidence="2 3">
    <name type="scientific">Actinomadura fibrosa</name>
    <dbReference type="NCBI Taxonomy" id="111802"/>
    <lineage>
        <taxon>Bacteria</taxon>
        <taxon>Bacillati</taxon>
        <taxon>Actinomycetota</taxon>
        <taxon>Actinomycetes</taxon>
        <taxon>Streptosporangiales</taxon>
        <taxon>Thermomonosporaceae</taxon>
        <taxon>Actinomadura</taxon>
    </lineage>
</organism>
<accession>A0ABW2XN40</accession>
<gene>
    <name evidence="2" type="ORF">ACFQZM_15325</name>
</gene>
<evidence type="ECO:0000313" key="3">
    <source>
        <dbReference type="Proteomes" id="UP001597063"/>
    </source>
</evidence>
<keyword evidence="2" id="KW-0012">Acyltransferase</keyword>
<keyword evidence="2" id="KW-0808">Transferase</keyword>
<evidence type="ECO:0000259" key="1">
    <source>
        <dbReference type="Pfam" id="PF00583"/>
    </source>
</evidence>
<sequence length="184" mass="19714">MATIHQDAGAALDTGQLAGLLREAGGAEHDFLPADRAADYLSRLDQGAVRCIWAVQDGVLGAALLYSRFGPLLPIAGAFLRLEGIYVEEVMVTSAWRRAGWSRTLLNRLREIVGTGPDIYIDCDAANAASVAMMGSAGYVHLADYDDPDRVEPPSRHRTTSLFRHPGRPARLVQAAARGGMTVG</sequence>
<name>A0ABW2XN40_9ACTN</name>
<dbReference type="Gene3D" id="3.40.630.30">
    <property type="match status" value="1"/>
</dbReference>